<reference evidence="3" key="1">
    <citation type="submission" date="2018-05" db="EMBL/GenBank/DDBJ databases">
        <authorList>
            <person name="Lanie J.A."/>
            <person name="Ng W.-L."/>
            <person name="Kazmierczak K.M."/>
            <person name="Andrzejewski T.M."/>
            <person name="Davidsen T.M."/>
            <person name="Wayne K.J."/>
            <person name="Tettelin H."/>
            <person name="Glass J.I."/>
            <person name="Rusch D."/>
            <person name="Podicherti R."/>
            <person name="Tsui H.-C.T."/>
            <person name="Winkler M.E."/>
        </authorList>
    </citation>
    <scope>NUCLEOTIDE SEQUENCE</scope>
</reference>
<evidence type="ECO:0000256" key="1">
    <source>
        <dbReference type="ARBA" id="ARBA00022741"/>
    </source>
</evidence>
<name>A0A382X1F3_9ZZZZ</name>
<dbReference type="InterPro" id="IPR036183">
    <property type="entry name" value="YajQ-like_sf"/>
</dbReference>
<gene>
    <name evidence="3" type="ORF">METZ01_LOCUS417910</name>
</gene>
<dbReference type="NCBIfam" id="NF003819">
    <property type="entry name" value="PRK05412.1"/>
    <property type="match status" value="1"/>
</dbReference>
<proteinExistence type="inferred from homology"/>
<dbReference type="Pfam" id="PF04461">
    <property type="entry name" value="YajQ"/>
    <property type="match status" value="1"/>
</dbReference>
<dbReference type="PANTHER" id="PTHR30476">
    <property type="entry name" value="UPF0234 PROTEIN YAJQ"/>
    <property type="match status" value="1"/>
</dbReference>
<dbReference type="InterPro" id="IPR035571">
    <property type="entry name" value="UPF0234-like_C"/>
</dbReference>
<dbReference type="AlphaFoldDB" id="A0A382X1F3"/>
<protein>
    <recommendedName>
        <fullName evidence="4">YajQ family cyclic di-GMP-binding protein</fullName>
    </recommendedName>
</protein>
<dbReference type="CDD" id="cd11740">
    <property type="entry name" value="YajQ_like"/>
    <property type="match status" value="1"/>
</dbReference>
<sequence length="160" mass="18104">VPSFDVVSQVDLNEVSNAVNQATRELDNRFDFKGTNAKFELDDSAVTVRAPNEFQVNQMYDILTARLASRKINVGCLEREATQQNVSDAWQIVRVRQGIDTDLARQLVKLVKQAKMKVQVAIQGDQLRVSGNKKDALQEVIELIKEQDVSLPLQFVNFRD</sequence>
<organism evidence="3">
    <name type="scientific">marine metagenome</name>
    <dbReference type="NCBI Taxonomy" id="408172"/>
    <lineage>
        <taxon>unclassified sequences</taxon>
        <taxon>metagenomes</taxon>
        <taxon>ecological metagenomes</taxon>
    </lineage>
</organism>
<dbReference type="GO" id="GO:0005829">
    <property type="term" value="C:cytosol"/>
    <property type="evidence" value="ECO:0007669"/>
    <property type="project" value="TreeGrafter"/>
</dbReference>
<evidence type="ECO:0000313" key="3">
    <source>
        <dbReference type="EMBL" id="SVD65056.1"/>
    </source>
</evidence>
<comment type="similarity">
    <text evidence="2">Belongs to the YajQ family.</text>
</comment>
<dbReference type="Gene3D" id="3.30.70.860">
    <property type="match status" value="1"/>
</dbReference>
<accession>A0A382X1F3</accession>
<dbReference type="InterPro" id="IPR007551">
    <property type="entry name" value="YajQ/Smlt4090-like"/>
</dbReference>
<dbReference type="GO" id="GO:0000166">
    <property type="term" value="F:nucleotide binding"/>
    <property type="evidence" value="ECO:0007669"/>
    <property type="project" value="UniProtKB-KW"/>
</dbReference>
<dbReference type="SUPFAM" id="SSF89963">
    <property type="entry name" value="YajQ-like"/>
    <property type="match status" value="2"/>
</dbReference>
<dbReference type="EMBL" id="UINC01164284">
    <property type="protein sequence ID" value="SVD65056.1"/>
    <property type="molecule type" value="Genomic_DNA"/>
</dbReference>
<evidence type="ECO:0000256" key="2">
    <source>
        <dbReference type="ARBA" id="ARBA00093450"/>
    </source>
</evidence>
<dbReference type="HAMAP" id="MF_00632">
    <property type="entry name" value="UPF0234"/>
    <property type="match status" value="1"/>
</dbReference>
<feature type="non-terminal residue" evidence="3">
    <location>
        <position position="1"/>
    </location>
</feature>
<dbReference type="PANTHER" id="PTHR30476:SF0">
    <property type="entry name" value="UPF0234 PROTEIN YAJQ"/>
    <property type="match status" value="1"/>
</dbReference>
<dbReference type="InterPro" id="IPR035570">
    <property type="entry name" value="UPF0234_N"/>
</dbReference>
<keyword evidence="1" id="KW-0547">Nucleotide-binding</keyword>
<evidence type="ECO:0008006" key="4">
    <source>
        <dbReference type="Google" id="ProtNLM"/>
    </source>
</evidence>
<dbReference type="Gene3D" id="3.30.70.990">
    <property type="entry name" value="YajQ-like, domain 2"/>
    <property type="match status" value="1"/>
</dbReference>